<name>A0A4C1XFQ7_EUMVA</name>
<sequence>MVLSVINEIFFPSYSRVRLRDASTWKRLTFSFRASIRPSAGRRGGVPQRLFIWKRVPRKSRVANESRTRLFEFIIRISDRGARSRSRSSCGAAERSEYRCCGECCYPALLLARKSIAASNAATQHGDAVRRCVANSIDLYKRSLRETTRVERHGPEPGYRAGGCDSRFGRMKFLVHND</sequence>
<gene>
    <name evidence="1" type="ORF">EVAR_53206_1</name>
</gene>
<reference evidence="1 2" key="1">
    <citation type="journal article" date="2019" name="Commun. Biol.">
        <title>The bagworm genome reveals a unique fibroin gene that provides high tensile strength.</title>
        <authorList>
            <person name="Kono N."/>
            <person name="Nakamura H."/>
            <person name="Ohtoshi R."/>
            <person name="Tomita M."/>
            <person name="Numata K."/>
            <person name="Arakawa K."/>
        </authorList>
    </citation>
    <scope>NUCLEOTIDE SEQUENCE [LARGE SCALE GENOMIC DNA]</scope>
</reference>
<evidence type="ECO:0000313" key="2">
    <source>
        <dbReference type="Proteomes" id="UP000299102"/>
    </source>
</evidence>
<evidence type="ECO:0000313" key="1">
    <source>
        <dbReference type="EMBL" id="GBP61294.1"/>
    </source>
</evidence>
<dbReference type="Proteomes" id="UP000299102">
    <property type="component" value="Unassembled WGS sequence"/>
</dbReference>
<organism evidence="1 2">
    <name type="scientific">Eumeta variegata</name>
    <name type="common">Bagworm moth</name>
    <name type="synonym">Eumeta japonica</name>
    <dbReference type="NCBI Taxonomy" id="151549"/>
    <lineage>
        <taxon>Eukaryota</taxon>
        <taxon>Metazoa</taxon>
        <taxon>Ecdysozoa</taxon>
        <taxon>Arthropoda</taxon>
        <taxon>Hexapoda</taxon>
        <taxon>Insecta</taxon>
        <taxon>Pterygota</taxon>
        <taxon>Neoptera</taxon>
        <taxon>Endopterygota</taxon>
        <taxon>Lepidoptera</taxon>
        <taxon>Glossata</taxon>
        <taxon>Ditrysia</taxon>
        <taxon>Tineoidea</taxon>
        <taxon>Psychidae</taxon>
        <taxon>Oiketicinae</taxon>
        <taxon>Eumeta</taxon>
    </lineage>
</organism>
<protein>
    <submittedName>
        <fullName evidence="1">Uncharacterized protein</fullName>
    </submittedName>
</protein>
<dbReference type="AlphaFoldDB" id="A0A4C1XFQ7"/>
<proteinExistence type="predicted"/>
<keyword evidence="2" id="KW-1185">Reference proteome</keyword>
<dbReference type="EMBL" id="BGZK01000810">
    <property type="protein sequence ID" value="GBP61294.1"/>
    <property type="molecule type" value="Genomic_DNA"/>
</dbReference>
<accession>A0A4C1XFQ7</accession>
<comment type="caution">
    <text evidence="1">The sequence shown here is derived from an EMBL/GenBank/DDBJ whole genome shotgun (WGS) entry which is preliminary data.</text>
</comment>